<organism evidence="2 3">
    <name type="scientific">Enterovibrio norvegicus DSM 15893</name>
    <dbReference type="NCBI Taxonomy" id="1121869"/>
    <lineage>
        <taxon>Bacteria</taxon>
        <taxon>Pseudomonadati</taxon>
        <taxon>Pseudomonadota</taxon>
        <taxon>Gammaproteobacteria</taxon>
        <taxon>Vibrionales</taxon>
        <taxon>Vibrionaceae</taxon>
        <taxon>Enterovibrio</taxon>
    </lineage>
</organism>
<feature type="domain" description="ChrR-like cupin" evidence="1">
    <location>
        <begin position="26"/>
        <end position="125"/>
    </location>
</feature>
<dbReference type="Pfam" id="PF12973">
    <property type="entry name" value="Cupin_7"/>
    <property type="match status" value="1"/>
</dbReference>
<dbReference type="CDD" id="cd20303">
    <property type="entry name" value="cupin_ChrR_1"/>
    <property type="match status" value="1"/>
</dbReference>
<gene>
    <name evidence="2" type="ORF">SAMN03084138_04745</name>
</gene>
<accession>A0A1I5XK58</accession>
<evidence type="ECO:0000313" key="3">
    <source>
        <dbReference type="Proteomes" id="UP000182692"/>
    </source>
</evidence>
<dbReference type="EMBL" id="FOWR01000066">
    <property type="protein sequence ID" value="SFQ32371.1"/>
    <property type="molecule type" value="Genomic_DNA"/>
</dbReference>
<dbReference type="GeneID" id="35869613"/>
<protein>
    <submittedName>
        <fullName evidence="2">Anti-sigma factor ChrR, cupin superfamily</fullName>
    </submittedName>
</protein>
<dbReference type="RefSeq" id="WP_017014875.1">
    <property type="nucleotide sequence ID" value="NZ_FOWR01000066.1"/>
</dbReference>
<dbReference type="InterPro" id="IPR011051">
    <property type="entry name" value="RmlC_Cupin_sf"/>
</dbReference>
<dbReference type="Gene3D" id="2.60.120.10">
    <property type="entry name" value="Jelly Rolls"/>
    <property type="match status" value="1"/>
</dbReference>
<dbReference type="SUPFAM" id="SSF51182">
    <property type="entry name" value="RmlC-like cupins"/>
    <property type="match status" value="2"/>
</dbReference>
<dbReference type="STRING" id="1121869.SAMN03084138_04745"/>
<dbReference type="OrthoDB" id="9801227at2"/>
<evidence type="ECO:0000313" key="2">
    <source>
        <dbReference type="EMBL" id="SFQ32371.1"/>
    </source>
</evidence>
<sequence length="233" mass="26104">MTTTDTKTASQEYIEWNVDLAVPIAVSGGSLPFSDTPMVGVKRMMFERRGDEIARRATSCVRYAEGSSFKPHSHPGGEEYIVLDGTFSDHNGDFTKGWYVRNPVGSTHAPFTKEGCEIFVKLSQVPSNEPDYFYLNTHEADWKAVEDKHFQLQLWQSDIENTTLNQFKAGYTSTVIKHDEVTEFFVLSGTAIINDVSYEHHSWMRFPAGTTITVSTTLGAVVYQKIGSGEVRV</sequence>
<dbReference type="InterPro" id="IPR014710">
    <property type="entry name" value="RmlC-like_jellyroll"/>
</dbReference>
<reference evidence="2 3" key="1">
    <citation type="submission" date="2016-10" db="EMBL/GenBank/DDBJ databases">
        <authorList>
            <person name="de Groot N.N."/>
        </authorList>
    </citation>
    <scope>NUCLEOTIDE SEQUENCE [LARGE SCALE GENOMIC DNA]</scope>
    <source>
        <strain evidence="2 3">DSM 15893</strain>
    </source>
</reference>
<dbReference type="InterPro" id="IPR025979">
    <property type="entry name" value="ChrR-like_cupin_dom"/>
</dbReference>
<dbReference type="AlphaFoldDB" id="A0A1I5XK58"/>
<dbReference type="Proteomes" id="UP000182692">
    <property type="component" value="Unassembled WGS sequence"/>
</dbReference>
<name>A0A1I5XK58_9GAMM</name>
<evidence type="ECO:0000259" key="1">
    <source>
        <dbReference type="Pfam" id="PF12973"/>
    </source>
</evidence>
<proteinExistence type="predicted"/>